<comment type="caution">
    <text evidence="16">The sequence shown here is derived from an EMBL/GenBank/DDBJ whole genome shotgun (WGS) entry which is preliminary data.</text>
</comment>
<dbReference type="EMBL" id="MFRA01000006">
    <property type="protein sequence ID" value="OGH92378.1"/>
    <property type="molecule type" value="Genomic_DNA"/>
</dbReference>
<dbReference type="InterPro" id="IPR015813">
    <property type="entry name" value="Pyrv/PenolPyrv_kinase-like_dom"/>
</dbReference>
<keyword evidence="11 16" id="KW-0670">Pyruvate</keyword>
<dbReference type="NCBIfam" id="NF004491">
    <property type="entry name" value="PRK05826.1"/>
    <property type="match status" value="1"/>
</dbReference>
<dbReference type="InterPro" id="IPR015806">
    <property type="entry name" value="Pyrv_Knase_insert_dom_sf"/>
</dbReference>
<evidence type="ECO:0000256" key="7">
    <source>
        <dbReference type="ARBA" id="ARBA00022777"/>
    </source>
</evidence>
<dbReference type="Pfam" id="PF02887">
    <property type="entry name" value="PK_C"/>
    <property type="match status" value="1"/>
</dbReference>
<evidence type="ECO:0000313" key="16">
    <source>
        <dbReference type="EMBL" id="OGH92378.1"/>
    </source>
</evidence>
<dbReference type="SUPFAM" id="SSF50800">
    <property type="entry name" value="PK beta-barrel domain-like"/>
    <property type="match status" value="1"/>
</dbReference>
<evidence type="ECO:0000259" key="15">
    <source>
        <dbReference type="Pfam" id="PF02887"/>
    </source>
</evidence>
<comment type="similarity">
    <text evidence="2 13">Belongs to the pyruvate kinase family.</text>
</comment>
<dbReference type="PANTHER" id="PTHR11817">
    <property type="entry name" value="PYRUVATE KINASE"/>
    <property type="match status" value="1"/>
</dbReference>
<dbReference type="Gene3D" id="3.40.1380.20">
    <property type="entry name" value="Pyruvate kinase, C-terminal domain"/>
    <property type="match status" value="1"/>
</dbReference>
<organism evidence="16 17">
    <name type="scientific">Candidatus Magasanikbacteria bacterium RIFOXYD1_FULL_40_23</name>
    <dbReference type="NCBI Taxonomy" id="1798705"/>
    <lineage>
        <taxon>Bacteria</taxon>
        <taxon>Candidatus Magasanikiibacteriota</taxon>
    </lineage>
</organism>
<keyword evidence="8" id="KW-0067">ATP-binding</keyword>
<dbReference type="InterPro" id="IPR015795">
    <property type="entry name" value="Pyrv_Knase_C"/>
</dbReference>
<feature type="domain" description="Pyruvate kinase C-terminal" evidence="15">
    <location>
        <begin position="365"/>
        <end position="476"/>
    </location>
</feature>
<feature type="domain" description="Pyruvate kinase barrel" evidence="14">
    <location>
        <begin position="4"/>
        <end position="330"/>
    </location>
</feature>
<accession>A0A1F6P8E3</accession>
<name>A0A1F6P8E3_9BACT</name>
<evidence type="ECO:0000256" key="11">
    <source>
        <dbReference type="ARBA" id="ARBA00023317"/>
    </source>
</evidence>
<evidence type="ECO:0000256" key="10">
    <source>
        <dbReference type="ARBA" id="ARBA00023152"/>
    </source>
</evidence>
<dbReference type="InterPro" id="IPR036918">
    <property type="entry name" value="Pyrv_Knase_C_sf"/>
</dbReference>
<dbReference type="InterPro" id="IPR001697">
    <property type="entry name" value="Pyr_Knase"/>
</dbReference>
<dbReference type="Gene3D" id="2.40.33.10">
    <property type="entry name" value="PK beta-barrel domain-like"/>
    <property type="match status" value="1"/>
</dbReference>
<dbReference type="Proteomes" id="UP000176634">
    <property type="component" value="Unassembled WGS sequence"/>
</dbReference>
<evidence type="ECO:0000256" key="5">
    <source>
        <dbReference type="ARBA" id="ARBA00022723"/>
    </source>
</evidence>
<protein>
    <recommendedName>
        <fullName evidence="3 12">Pyruvate kinase</fullName>
        <ecNumber evidence="3 12">2.7.1.40</ecNumber>
    </recommendedName>
</protein>
<evidence type="ECO:0000256" key="2">
    <source>
        <dbReference type="ARBA" id="ARBA00008663"/>
    </source>
</evidence>
<dbReference type="STRING" id="1798705.A2563_05365"/>
<gene>
    <name evidence="16" type="ORF">A2563_05365</name>
</gene>
<comment type="catalytic activity">
    <reaction evidence="13">
        <text>pyruvate + ATP = phosphoenolpyruvate + ADP + H(+)</text>
        <dbReference type="Rhea" id="RHEA:18157"/>
        <dbReference type="ChEBI" id="CHEBI:15361"/>
        <dbReference type="ChEBI" id="CHEBI:15378"/>
        <dbReference type="ChEBI" id="CHEBI:30616"/>
        <dbReference type="ChEBI" id="CHEBI:58702"/>
        <dbReference type="ChEBI" id="CHEBI:456216"/>
        <dbReference type="EC" id="2.7.1.40"/>
    </reaction>
</comment>
<dbReference type="GO" id="GO:0004743">
    <property type="term" value="F:pyruvate kinase activity"/>
    <property type="evidence" value="ECO:0007669"/>
    <property type="project" value="UniProtKB-UniRule"/>
</dbReference>
<evidence type="ECO:0000256" key="1">
    <source>
        <dbReference type="ARBA" id="ARBA00004997"/>
    </source>
</evidence>
<sequence>MLVKKTKICATIGPSCQDFDTLVSMVKAGMNIARLNFSHGDYKSHKSLIENIRKVEIETGEPVAIMQDLQGPKIRIGALPESGVAIKVGEEVVLDTALVEYKGGAIPVDYPDLHKFLGAGERLLVDDGHIEIKVKGVQGTKITGEVVEGSLILSHKGLNFPDSDLDVDALDEKDRKDLKFGIEQGVDLVAMSFVRSAKDIIDLRFLIKEFETELGIKNQQPIRIVAKIERRIAVENLQEILEASDGVMVARGDLGLEMPAPEVPLVQKKIIDDANALAKPVIVATQMLDSMRENRRPTRAEVSDVANAVIDHADTLMLSNETAVGKHPVLVIETMADIIVSTEKSHYDNTPLPGIHKNGTSTEVAISELSRILAEEVKAKLILAASFSGETGRLVSHVRPPLFILVGTSTQRVQRQLNLSWGVTPFILEPCQSIEELVERSIAYIKKNKIAKVGDKMVVVAGEPVGHAGTVNLVEVREIK</sequence>
<dbReference type="NCBIfam" id="TIGR01064">
    <property type="entry name" value="pyruv_kin"/>
    <property type="match status" value="1"/>
</dbReference>
<evidence type="ECO:0000256" key="4">
    <source>
        <dbReference type="ARBA" id="ARBA00022679"/>
    </source>
</evidence>
<dbReference type="GO" id="GO:0030955">
    <property type="term" value="F:potassium ion binding"/>
    <property type="evidence" value="ECO:0007669"/>
    <property type="project" value="UniProtKB-UniRule"/>
</dbReference>
<dbReference type="SUPFAM" id="SSF51621">
    <property type="entry name" value="Phosphoenolpyruvate/pyruvate domain"/>
    <property type="match status" value="1"/>
</dbReference>
<evidence type="ECO:0000256" key="9">
    <source>
        <dbReference type="ARBA" id="ARBA00022842"/>
    </source>
</evidence>
<evidence type="ECO:0000256" key="3">
    <source>
        <dbReference type="ARBA" id="ARBA00012142"/>
    </source>
</evidence>
<dbReference type="GO" id="GO:0016301">
    <property type="term" value="F:kinase activity"/>
    <property type="evidence" value="ECO:0007669"/>
    <property type="project" value="UniProtKB-KW"/>
</dbReference>
<dbReference type="PRINTS" id="PR01050">
    <property type="entry name" value="PYRUVTKNASE"/>
</dbReference>
<keyword evidence="4 13" id="KW-0808">Transferase</keyword>
<dbReference type="AlphaFoldDB" id="A0A1F6P8E3"/>
<keyword evidence="9 13" id="KW-0460">Magnesium</keyword>
<dbReference type="Gene3D" id="3.20.20.60">
    <property type="entry name" value="Phosphoenolpyruvate-binding domains"/>
    <property type="match status" value="1"/>
</dbReference>
<dbReference type="UniPathway" id="UPA00109">
    <property type="reaction ID" value="UER00188"/>
</dbReference>
<dbReference type="SUPFAM" id="SSF52935">
    <property type="entry name" value="PK C-terminal domain-like"/>
    <property type="match status" value="1"/>
</dbReference>
<evidence type="ECO:0000256" key="6">
    <source>
        <dbReference type="ARBA" id="ARBA00022741"/>
    </source>
</evidence>
<dbReference type="GO" id="GO:0005524">
    <property type="term" value="F:ATP binding"/>
    <property type="evidence" value="ECO:0007669"/>
    <property type="project" value="UniProtKB-KW"/>
</dbReference>
<evidence type="ECO:0000256" key="12">
    <source>
        <dbReference type="NCBIfam" id="TIGR01064"/>
    </source>
</evidence>
<dbReference type="GO" id="GO:0000287">
    <property type="term" value="F:magnesium ion binding"/>
    <property type="evidence" value="ECO:0007669"/>
    <property type="project" value="UniProtKB-UniRule"/>
</dbReference>
<evidence type="ECO:0000256" key="13">
    <source>
        <dbReference type="RuleBase" id="RU000504"/>
    </source>
</evidence>
<proteinExistence type="inferred from homology"/>
<keyword evidence="6" id="KW-0547">Nucleotide-binding</keyword>
<comment type="pathway">
    <text evidence="1 13">Carbohydrate degradation; glycolysis; pyruvate from D-glyceraldehyde 3-phosphate: step 5/5.</text>
</comment>
<dbReference type="InterPro" id="IPR040442">
    <property type="entry name" value="Pyrv_kinase-like_dom_sf"/>
</dbReference>
<evidence type="ECO:0000259" key="14">
    <source>
        <dbReference type="Pfam" id="PF00224"/>
    </source>
</evidence>
<reference evidence="16 17" key="1">
    <citation type="journal article" date="2016" name="Nat. Commun.">
        <title>Thousands of microbial genomes shed light on interconnected biogeochemical processes in an aquifer system.</title>
        <authorList>
            <person name="Anantharaman K."/>
            <person name="Brown C.T."/>
            <person name="Hug L.A."/>
            <person name="Sharon I."/>
            <person name="Castelle C.J."/>
            <person name="Probst A.J."/>
            <person name="Thomas B.C."/>
            <person name="Singh A."/>
            <person name="Wilkins M.J."/>
            <person name="Karaoz U."/>
            <person name="Brodie E.L."/>
            <person name="Williams K.H."/>
            <person name="Hubbard S.S."/>
            <person name="Banfield J.F."/>
        </authorList>
    </citation>
    <scope>NUCLEOTIDE SEQUENCE [LARGE SCALE GENOMIC DNA]</scope>
</reference>
<evidence type="ECO:0000313" key="17">
    <source>
        <dbReference type="Proteomes" id="UP000176634"/>
    </source>
</evidence>
<dbReference type="NCBIfam" id="NF004978">
    <property type="entry name" value="PRK06354.1"/>
    <property type="match status" value="1"/>
</dbReference>
<keyword evidence="5" id="KW-0479">Metal-binding</keyword>
<dbReference type="Pfam" id="PF00224">
    <property type="entry name" value="PK"/>
    <property type="match status" value="1"/>
</dbReference>
<evidence type="ECO:0000256" key="8">
    <source>
        <dbReference type="ARBA" id="ARBA00022840"/>
    </source>
</evidence>
<dbReference type="InterPro" id="IPR015793">
    <property type="entry name" value="Pyrv_Knase_brl"/>
</dbReference>
<keyword evidence="10 13" id="KW-0324">Glycolysis</keyword>
<dbReference type="InterPro" id="IPR011037">
    <property type="entry name" value="Pyrv_Knase-like_insert_dom_sf"/>
</dbReference>
<keyword evidence="7 13" id="KW-0418">Kinase</keyword>
<dbReference type="EC" id="2.7.1.40" evidence="3 12"/>